<reference evidence="2" key="1">
    <citation type="submission" date="2021-05" db="EMBL/GenBank/DDBJ databases">
        <authorList>
            <person name="Pietrasiak N."/>
            <person name="Ward R."/>
            <person name="Stajich J.E."/>
            <person name="Kurbessoian T."/>
        </authorList>
    </citation>
    <scope>NUCLEOTIDE SEQUENCE</scope>
    <source>
        <strain evidence="2">GSE-TBD4-15B</strain>
    </source>
</reference>
<name>A0A951PAR4_9CYAN</name>
<accession>A0A951PAR4</accession>
<protein>
    <submittedName>
        <fullName evidence="2">DUF2949 domain-containing protein</fullName>
    </submittedName>
</protein>
<dbReference type="Proteomes" id="UP000707356">
    <property type="component" value="Unassembled WGS sequence"/>
</dbReference>
<feature type="compositionally biased region" description="Low complexity" evidence="1">
    <location>
        <begin position="10"/>
        <end position="20"/>
    </location>
</feature>
<organism evidence="2 3">
    <name type="scientific">Pegethrix bostrychoides GSE-TBD4-15B</name>
    <dbReference type="NCBI Taxonomy" id="2839662"/>
    <lineage>
        <taxon>Bacteria</taxon>
        <taxon>Bacillati</taxon>
        <taxon>Cyanobacteriota</taxon>
        <taxon>Cyanophyceae</taxon>
        <taxon>Oculatellales</taxon>
        <taxon>Oculatellaceae</taxon>
        <taxon>Pegethrix</taxon>
    </lineage>
</organism>
<sequence length="83" mass="9517">MQPTLQTVIQPTSQPTSQPTLQQRLVKFLEHDLSIPTSAINMGLRQQEQSAPLPDNLLPMVLWQYGLITIEQLDQVFDWMEKA</sequence>
<dbReference type="EMBL" id="JAHHHV010000066">
    <property type="protein sequence ID" value="MBW4466181.1"/>
    <property type="molecule type" value="Genomic_DNA"/>
</dbReference>
<dbReference type="AlphaFoldDB" id="A0A951PAR4"/>
<reference evidence="2" key="2">
    <citation type="journal article" date="2022" name="Microbiol. Resour. Announc.">
        <title>Metagenome Sequencing to Explore Phylogenomics of Terrestrial Cyanobacteria.</title>
        <authorList>
            <person name="Ward R.D."/>
            <person name="Stajich J.E."/>
            <person name="Johansen J.R."/>
            <person name="Huntemann M."/>
            <person name="Clum A."/>
            <person name="Foster B."/>
            <person name="Foster B."/>
            <person name="Roux S."/>
            <person name="Palaniappan K."/>
            <person name="Varghese N."/>
            <person name="Mukherjee S."/>
            <person name="Reddy T.B.K."/>
            <person name="Daum C."/>
            <person name="Copeland A."/>
            <person name="Chen I.A."/>
            <person name="Ivanova N.N."/>
            <person name="Kyrpides N.C."/>
            <person name="Shapiro N."/>
            <person name="Eloe-Fadrosh E.A."/>
            <person name="Pietrasiak N."/>
        </authorList>
    </citation>
    <scope>NUCLEOTIDE SEQUENCE</scope>
    <source>
        <strain evidence="2">GSE-TBD4-15B</strain>
    </source>
</reference>
<dbReference type="InterPro" id="IPR021336">
    <property type="entry name" value="DUF2949"/>
</dbReference>
<evidence type="ECO:0000256" key="1">
    <source>
        <dbReference type="SAM" id="MobiDB-lite"/>
    </source>
</evidence>
<comment type="caution">
    <text evidence="2">The sequence shown here is derived from an EMBL/GenBank/DDBJ whole genome shotgun (WGS) entry which is preliminary data.</text>
</comment>
<evidence type="ECO:0000313" key="2">
    <source>
        <dbReference type="EMBL" id="MBW4466181.1"/>
    </source>
</evidence>
<evidence type="ECO:0000313" key="3">
    <source>
        <dbReference type="Proteomes" id="UP000707356"/>
    </source>
</evidence>
<feature type="region of interest" description="Disordered" evidence="1">
    <location>
        <begin position="1"/>
        <end position="20"/>
    </location>
</feature>
<dbReference type="Pfam" id="PF11165">
    <property type="entry name" value="DUF2949"/>
    <property type="match status" value="1"/>
</dbReference>
<gene>
    <name evidence="2" type="ORF">KME07_12195</name>
</gene>
<proteinExistence type="predicted"/>